<dbReference type="InterPro" id="IPR015424">
    <property type="entry name" value="PyrdxlP-dep_Trfase"/>
</dbReference>
<reference evidence="1" key="1">
    <citation type="submission" date="2021-01" db="EMBL/GenBank/DDBJ databases">
        <authorList>
            <person name="Corre E."/>
            <person name="Pelletier E."/>
            <person name="Niang G."/>
            <person name="Scheremetjew M."/>
            <person name="Finn R."/>
            <person name="Kale V."/>
            <person name="Holt S."/>
            <person name="Cochrane G."/>
            <person name="Meng A."/>
            <person name="Brown T."/>
            <person name="Cohen L."/>
        </authorList>
    </citation>
    <scope>NUCLEOTIDE SEQUENCE</scope>
    <source>
        <strain evidence="1">S3</strain>
    </source>
</reference>
<gene>
    <name evidence="1" type="ORF">SINC0208_LOCUS19</name>
</gene>
<accession>A0A7S3MT16</accession>
<dbReference type="Gene3D" id="3.90.1150.10">
    <property type="entry name" value="Aspartate Aminotransferase, domain 1"/>
    <property type="match status" value="1"/>
</dbReference>
<organism evidence="1">
    <name type="scientific">Strombidium inclinatum</name>
    <dbReference type="NCBI Taxonomy" id="197538"/>
    <lineage>
        <taxon>Eukaryota</taxon>
        <taxon>Sar</taxon>
        <taxon>Alveolata</taxon>
        <taxon>Ciliophora</taxon>
        <taxon>Intramacronucleata</taxon>
        <taxon>Spirotrichea</taxon>
        <taxon>Oligotrichia</taxon>
        <taxon>Strombidiidae</taxon>
        <taxon>Strombidium</taxon>
    </lineage>
</organism>
<dbReference type="InterPro" id="IPR015422">
    <property type="entry name" value="PyrdxlP-dep_Trfase_small"/>
</dbReference>
<dbReference type="EMBL" id="HBIH01000031">
    <property type="protein sequence ID" value="CAE0319442.1"/>
    <property type="molecule type" value="Transcribed_RNA"/>
</dbReference>
<dbReference type="AlphaFoldDB" id="A0A7S3MT16"/>
<dbReference type="PANTHER" id="PTHR32325">
    <property type="entry name" value="BETA-ELIMINATING LYASE-LIKE PROTEIN-RELATED"/>
    <property type="match status" value="1"/>
</dbReference>
<dbReference type="PANTHER" id="PTHR32325:SF4">
    <property type="entry name" value="TRYPTOPHANASE"/>
    <property type="match status" value="1"/>
</dbReference>
<dbReference type="SUPFAM" id="SSF53383">
    <property type="entry name" value="PLP-dependent transferases"/>
    <property type="match status" value="1"/>
</dbReference>
<evidence type="ECO:0000313" key="1">
    <source>
        <dbReference type="EMBL" id="CAE0319442.1"/>
    </source>
</evidence>
<proteinExistence type="predicted"/>
<protein>
    <submittedName>
        <fullName evidence="1">Uncharacterized protein</fullName>
    </submittedName>
</protein>
<name>A0A7S3MT16_9SPIT</name>
<sequence>MLAEADFATMSLKKMYAHCGGAILVNRNSKVLSEQQIEAMGVTIKRQTTTDYGNGYRSYSGLMGDGMVEIIAGLVCAVDEEIVGKRIAQCGMVSCYLKDRYDFPIIHGGHAIYVAADQVLPNVPLANCPAEYLNAIFMRSLQIRGCGLGYLVYGQRTTVKDAGEEGENVIFKNKLNMDSLRLAVPRCEYTNEEMIAFLSIIGEAYAEGKFQDLKGGLTPVNYVDNGFYHFGGKYAFHDEAEFTKISSVLRESADQV</sequence>